<feature type="domain" description="FHA" evidence="4">
    <location>
        <begin position="23"/>
        <end position="71"/>
    </location>
</feature>
<evidence type="ECO:0000256" key="1">
    <source>
        <dbReference type="ARBA" id="ARBA00022553"/>
    </source>
</evidence>
<evidence type="ECO:0000259" key="4">
    <source>
        <dbReference type="PROSITE" id="PS50006"/>
    </source>
</evidence>
<keyword evidence="1" id="KW-0597">Phosphoprotein</keyword>
<evidence type="ECO:0000256" key="3">
    <source>
        <dbReference type="SAM" id="Phobius"/>
    </source>
</evidence>
<keyword evidence="3" id="KW-0812">Transmembrane</keyword>
<dbReference type="InterPro" id="IPR000253">
    <property type="entry name" value="FHA_dom"/>
</dbReference>
<dbReference type="Proteomes" id="UP000188929">
    <property type="component" value="Unassembled WGS sequence"/>
</dbReference>
<dbReference type="SMART" id="SM00240">
    <property type="entry name" value="FHA"/>
    <property type="match status" value="1"/>
</dbReference>
<dbReference type="InterPro" id="IPR008984">
    <property type="entry name" value="SMAD_FHA_dom_sf"/>
</dbReference>
<keyword evidence="6" id="KW-1185">Reference proteome</keyword>
<name>A0A1V2I119_9ACTN</name>
<accession>A0A1V2I119</accession>
<organism evidence="5 6">
    <name type="scientific">Pseudofrankia asymbiotica</name>
    <dbReference type="NCBI Taxonomy" id="1834516"/>
    <lineage>
        <taxon>Bacteria</taxon>
        <taxon>Bacillati</taxon>
        <taxon>Actinomycetota</taxon>
        <taxon>Actinomycetes</taxon>
        <taxon>Frankiales</taxon>
        <taxon>Frankiaceae</taxon>
        <taxon>Pseudofrankia</taxon>
    </lineage>
</organism>
<gene>
    <name evidence="5" type="ORF">BL253_33605</name>
</gene>
<dbReference type="PROSITE" id="PS50006">
    <property type="entry name" value="FHA_DOMAIN"/>
    <property type="match status" value="1"/>
</dbReference>
<evidence type="ECO:0000256" key="2">
    <source>
        <dbReference type="SAM" id="MobiDB-lite"/>
    </source>
</evidence>
<feature type="region of interest" description="Disordered" evidence="2">
    <location>
        <begin position="124"/>
        <end position="181"/>
    </location>
</feature>
<proteinExistence type="predicted"/>
<dbReference type="STRING" id="1834516.BL253_33605"/>
<keyword evidence="3" id="KW-0472">Membrane</keyword>
<reference evidence="6" key="1">
    <citation type="submission" date="2016-10" db="EMBL/GenBank/DDBJ databases">
        <title>Frankia sp. NRRL B-16386 Genome sequencing.</title>
        <authorList>
            <person name="Ghodhbane-Gtari F."/>
            <person name="Swanson E."/>
            <person name="Gueddou A."/>
            <person name="Hezbri K."/>
            <person name="Ktari K."/>
            <person name="Nouioui I."/>
            <person name="Morris K."/>
            <person name="Simpson S."/>
            <person name="Abebe-Akele F."/>
            <person name="Thomas K."/>
            <person name="Gtari M."/>
            <person name="Tisa L.S."/>
        </authorList>
    </citation>
    <scope>NUCLEOTIDE SEQUENCE [LARGE SCALE GENOMIC DNA]</scope>
    <source>
        <strain evidence="6">NRRL B-16386</strain>
    </source>
</reference>
<keyword evidence="3" id="KW-1133">Transmembrane helix</keyword>
<dbReference type="EMBL" id="MOMC01000090">
    <property type="protein sequence ID" value="ONH23209.1"/>
    <property type="molecule type" value="Genomic_DNA"/>
</dbReference>
<protein>
    <submittedName>
        <fullName evidence="5">Forkhead-associated protein</fullName>
    </submittedName>
</protein>
<dbReference type="AlphaFoldDB" id="A0A1V2I119"/>
<dbReference type="RefSeq" id="WP_076821768.1">
    <property type="nucleotide sequence ID" value="NZ_MOMC01000090.1"/>
</dbReference>
<comment type="caution">
    <text evidence="5">The sequence shown here is derived from an EMBL/GenBank/DDBJ whole genome shotgun (WGS) entry which is preliminary data.</text>
</comment>
<dbReference type="SUPFAM" id="SSF49879">
    <property type="entry name" value="SMAD/FHA domain"/>
    <property type="match status" value="1"/>
</dbReference>
<dbReference type="Gene3D" id="2.60.200.20">
    <property type="match status" value="1"/>
</dbReference>
<feature type="region of interest" description="Disordered" evidence="2">
    <location>
        <begin position="1"/>
        <end position="24"/>
    </location>
</feature>
<dbReference type="OrthoDB" id="3214282at2"/>
<feature type="transmembrane region" description="Helical" evidence="3">
    <location>
        <begin position="183"/>
        <end position="206"/>
    </location>
</feature>
<evidence type="ECO:0000313" key="5">
    <source>
        <dbReference type="EMBL" id="ONH23209.1"/>
    </source>
</evidence>
<dbReference type="Pfam" id="PF00498">
    <property type="entry name" value="FHA"/>
    <property type="match status" value="1"/>
</dbReference>
<feature type="compositionally biased region" description="Low complexity" evidence="2">
    <location>
        <begin position="145"/>
        <end position="164"/>
    </location>
</feature>
<sequence>MPPVALRVSTPAGELTLPGDHPAVVGRSGDADVVVNHPKVSRRHVALEPSPEGWVARDLSTNGIWHDGQRVGAVRVSGDVTRLRLGGADGPELALTALVPAAAPPAAPAEPDLDELETRLALGGVPSPAAQRPGRGSAPVPPAAPAAVPGRPAGAQPPAGMPAQRPAPAPTPAPSARRRPPRWLSTVPTLIWLFAAAFAIGALVALS</sequence>
<evidence type="ECO:0000313" key="6">
    <source>
        <dbReference type="Proteomes" id="UP000188929"/>
    </source>
</evidence>